<evidence type="ECO:0000256" key="19">
    <source>
        <dbReference type="ARBA" id="ARBA00047899"/>
    </source>
</evidence>
<evidence type="ECO:0000256" key="15">
    <source>
        <dbReference type="ARBA" id="ARBA00022989"/>
    </source>
</evidence>
<dbReference type="SUPFAM" id="SSF52058">
    <property type="entry name" value="L domain-like"/>
    <property type="match status" value="1"/>
</dbReference>
<dbReference type="SMART" id="SM00369">
    <property type="entry name" value="LRR_TYP"/>
    <property type="match status" value="10"/>
</dbReference>
<dbReference type="SUPFAM" id="SSF56112">
    <property type="entry name" value="Protein kinase-like (PK-like)"/>
    <property type="match status" value="1"/>
</dbReference>
<evidence type="ECO:0000256" key="11">
    <source>
        <dbReference type="ARBA" id="ARBA00022737"/>
    </source>
</evidence>
<keyword evidence="7" id="KW-0433">Leucine-rich repeat</keyword>
<keyword evidence="8" id="KW-0808">Transferase</keyword>
<evidence type="ECO:0000256" key="6">
    <source>
        <dbReference type="ARBA" id="ARBA00022553"/>
    </source>
</evidence>
<dbReference type="GO" id="GO:0009791">
    <property type="term" value="P:post-embryonic development"/>
    <property type="evidence" value="ECO:0007669"/>
    <property type="project" value="UniProtKB-ARBA"/>
</dbReference>
<feature type="domain" description="Protein kinase" evidence="23">
    <location>
        <begin position="826"/>
        <end position="1120"/>
    </location>
</feature>
<keyword evidence="9 22" id="KW-0812">Transmembrane</keyword>
<evidence type="ECO:0000256" key="4">
    <source>
        <dbReference type="ARBA" id="ARBA00022475"/>
    </source>
</evidence>
<evidence type="ECO:0000256" key="12">
    <source>
        <dbReference type="ARBA" id="ARBA00022741"/>
    </source>
</evidence>
<evidence type="ECO:0000313" key="25">
    <source>
        <dbReference type="Proteomes" id="UP000000763"/>
    </source>
</evidence>
<proteinExistence type="inferred from homology"/>
<keyword evidence="5" id="KW-0723">Serine/threonine-protein kinase</keyword>
<reference evidence="25" key="2">
    <citation type="journal article" date="2008" name="Nucleic Acids Res.">
        <title>The rice annotation project database (RAP-DB): 2008 update.</title>
        <authorList>
            <consortium name="The rice annotation project (RAP)"/>
        </authorList>
    </citation>
    <scope>GENOME REANNOTATION</scope>
    <source>
        <strain evidence="25">cv. Nipponbare</strain>
    </source>
</reference>
<keyword evidence="4" id="KW-1003">Cell membrane</keyword>
<dbReference type="PANTHER" id="PTHR27008">
    <property type="entry name" value="OS04G0122200 PROTEIN"/>
    <property type="match status" value="1"/>
</dbReference>
<accession>C7J7A3</accession>
<dbReference type="InterPro" id="IPR000719">
    <property type="entry name" value="Prot_kinase_dom"/>
</dbReference>
<dbReference type="FunFam" id="1.10.510.10:FF:000358">
    <property type="entry name" value="Putative leucine-rich repeat receptor-like serine/threonine-protein kinase"/>
    <property type="match status" value="1"/>
</dbReference>
<dbReference type="FunFam" id="3.80.10.10:FF:001158">
    <property type="entry name" value="Leucine-rich repeat protein kinase family protein"/>
    <property type="match status" value="1"/>
</dbReference>
<comment type="subcellular location">
    <subcellularLocation>
        <location evidence="1">Cell membrane</location>
        <topology evidence="1">Single-pass membrane protein</topology>
    </subcellularLocation>
</comment>
<dbReference type="InterPro" id="IPR003591">
    <property type="entry name" value="Leu-rich_rpt_typical-subtyp"/>
</dbReference>
<evidence type="ECO:0000256" key="20">
    <source>
        <dbReference type="ARBA" id="ARBA00048679"/>
    </source>
</evidence>
<dbReference type="Pfam" id="PF00560">
    <property type="entry name" value="LRR_1"/>
    <property type="match status" value="4"/>
</dbReference>
<dbReference type="InterPro" id="IPR001245">
    <property type="entry name" value="Ser-Thr/Tyr_kinase_cat_dom"/>
</dbReference>
<dbReference type="InterPro" id="IPR017441">
    <property type="entry name" value="Protein_kinase_ATP_BS"/>
</dbReference>
<keyword evidence="10" id="KW-0732">Signal</keyword>
<evidence type="ECO:0000256" key="17">
    <source>
        <dbReference type="ARBA" id="ARBA00023170"/>
    </source>
</evidence>
<sequence>MIHVRHHHLRRALSNRSCPYIPSDIQSFRRHKFSFHIIRRTSESNIMHDLGHNDLLLNLLPEKCFKMFTALKLLLLPYLLLLASASCTQGLPFSNNTDLDALLGFKAGLSHQSDALASWNTTTSYCQWSGVICSHRHKQRVLALNLTSTGLHGYISASIGNLTYLRSLDLSCNQLYGEIPLTIGWLSKLSYLDLSNNSFQGEIPRTIGQLPQLSYLYLSNNSLQGEITDELRNCTNLASIKLDLNSLNGKIPDWFGGFLKLNSISVGKNIFTGIIPQSLGNLSALSELFLNENHLTGPIPEALGKISSLERLALQVNHLSGTIPRTLLNLSSLIHIGLQENELHGRLPSDLGNGLPKIQYFIVALNHFTGSIPPSIANATNMRSIDLSSNNFTGIIPPEIGMLCLKYLMLQRNQLKATSVKDWRFITFLTNCTRLRAVTIQNNRLGGALPNSITNLSAQLELLDIGFNKISGKIPDGINNFLKLIKLGLSNNRFSGPIPDSIGRLETLQYLTLENNLLSGIIPSSLGNLTQLQQLSLDNNSLEGPLPASIGNLQQLIIATFSNNKLRDQLPGDIFNLPSLSYILDLSRNHFSGSLPSAVGGLTKLTYLYMYSNNFSGLLPNSLSNCQSLMELHLDDNFFNGTIPVSVSKMRGLVLLNLTKNSLLGAIPQDLRLMDGLKELYLSHNNLSAQIPENMENMTSLYWLDISFNNLDGQVPAHGVFANLTGFKTGFKFDGNDKLCGGIRELHLPSCPTKPMEHSRSILLVTQKVVIPTAVTIFVCFILAAVVFSIRKKLRPSSMRTTVAPLPDGMYPRVSYYELFQSTNGFNVNNLVGTGRYGSVYKGTMLLKKSETTVAIKVFNLEQSGSSKSFVAECNAISKIRHRNLIGVITCCSCSGLNQNDFKAIVFKFMPHGNLDKWLHPEVHSSDPVKVLTLVQRLSIASDIAAALDYLHNSCHPTIVHCDFKPSNILLGEDMVAHVGDLGLAKILTDPEGEQLINSKSSVGLMGTIGYIAPEYAECGQISPSGDVYSFGIVLLEMFTGKAPTNDMFTDGLTLQKYAEMAYPARLIDIVDPHLLSIENTLGEINCVMSSVTRLALVCSRMKPTERLRMRDVADEMQTIMASYVTEIDKVSL</sequence>
<evidence type="ECO:0000256" key="22">
    <source>
        <dbReference type="SAM" id="Phobius"/>
    </source>
</evidence>
<organism evidence="24 25">
    <name type="scientific">Oryza sativa subsp. japonica</name>
    <name type="common">Rice</name>
    <dbReference type="NCBI Taxonomy" id="39947"/>
    <lineage>
        <taxon>Eukaryota</taxon>
        <taxon>Viridiplantae</taxon>
        <taxon>Streptophyta</taxon>
        <taxon>Embryophyta</taxon>
        <taxon>Tracheophyta</taxon>
        <taxon>Spermatophyta</taxon>
        <taxon>Magnoliopsida</taxon>
        <taxon>Liliopsida</taxon>
        <taxon>Poales</taxon>
        <taxon>Poaceae</taxon>
        <taxon>BOP clade</taxon>
        <taxon>Oryzoideae</taxon>
        <taxon>Oryzeae</taxon>
        <taxon>Oryzinae</taxon>
        <taxon>Oryza</taxon>
        <taxon>Oryza sativa</taxon>
    </lineage>
</organism>
<evidence type="ECO:0000259" key="23">
    <source>
        <dbReference type="PROSITE" id="PS50011"/>
    </source>
</evidence>
<evidence type="ECO:0000256" key="18">
    <source>
        <dbReference type="ARBA" id="ARBA00023180"/>
    </source>
</evidence>
<keyword evidence="15 22" id="KW-1133">Transmembrane helix</keyword>
<evidence type="ECO:0000256" key="16">
    <source>
        <dbReference type="ARBA" id="ARBA00023136"/>
    </source>
</evidence>
<dbReference type="InterPro" id="IPR032675">
    <property type="entry name" value="LRR_dom_sf"/>
</dbReference>
<keyword evidence="13" id="KW-0418">Kinase</keyword>
<evidence type="ECO:0000256" key="10">
    <source>
        <dbReference type="ARBA" id="ARBA00022729"/>
    </source>
</evidence>
<dbReference type="InterPro" id="IPR051809">
    <property type="entry name" value="Plant_receptor-like_S/T_kinase"/>
</dbReference>
<evidence type="ECO:0000313" key="24">
    <source>
        <dbReference type="EMBL" id="BAH94850.1"/>
    </source>
</evidence>
<keyword evidence="6" id="KW-0597">Phosphoprotein</keyword>
<dbReference type="EC" id="2.7.11.1" evidence="3"/>
<evidence type="ECO:0000256" key="7">
    <source>
        <dbReference type="ARBA" id="ARBA00022614"/>
    </source>
</evidence>
<dbReference type="PROSITE" id="PS00107">
    <property type="entry name" value="PROTEIN_KINASE_ATP"/>
    <property type="match status" value="1"/>
</dbReference>
<dbReference type="PANTHER" id="PTHR27008:SF264">
    <property type="entry name" value="OS10G0375000 PROTEIN"/>
    <property type="match status" value="1"/>
</dbReference>
<dbReference type="PROSITE" id="PS50011">
    <property type="entry name" value="PROTEIN_KINASE_DOM"/>
    <property type="match status" value="1"/>
</dbReference>
<dbReference type="Pfam" id="PF23598">
    <property type="entry name" value="LRR_14"/>
    <property type="match status" value="1"/>
</dbReference>
<dbReference type="FunFam" id="3.80.10.10:FF:000275">
    <property type="entry name" value="Leucine-rich repeat receptor-like protein kinase"/>
    <property type="match status" value="1"/>
</dbReference>
<evidence type="ECO:0000256" key="14">
    <source>
        <dbReference type="ARBA" id="ARBA00022840"/>
    </source>
</evidence>
<dbReference type="Pfam" id="PF13855">
    <property type="entry name" value="LRR_8"/>
    <property type="match status" value="2"/>
</dbReference>
<evidence type="ECO:0000256" key="2">
    <source>
        <dbReference type="ARBA" id="ARBA00008684"/>
    </source>
</evidence>
<comment type="catalytic activity">
    <reaction evidence="20">
        <text>L-seryl-[protein] + ATP = O-phospho-L-seryl-[protein] + ADP + H(+)</text>
        <dbReference type="Rhea" id="RHEA:17989"/>
        <dbReference type="Rhea" id="RHEA-COMP:9863"/>
        <dbReference type="Rhea" id="RHEA-COMP:11604"/>
        <dbReference type="ChEBI" id="CHEBI:15378"/>
        <dbReference type="ChEBI" id="CHEBI:29999"/>
        <dbReference type="ChEBI" id="CHEBI:30616"/>
        <dbReference type="ChEBI" id="CHEBI:83421"/>
        <dbReference type="ChEBI" id="CHEBI:456216"/>
        <dbReference type="EC" id="2.7.11.1"/>
    </reaction>
</comment>
<dbReference type="SMART" id="SM00365">
    <property type="entry name" value="LRR_SD22"/>
    <property type="match status" value="5"/>
</dbReference>
<dbReference type="FunFam" id="3.80.10.10:FF:000233">
    <property type="entry name" value="Leucine-rich repeat receptor-like protein kinase TDR"/>
    <property type="match status" value="1"/>
</dbReference>
<evidence type="ECO:0000256" key="9">
    <source>
        <dbReference type="ARBA" id="ARBA00022692"/>
    </source>
</evidence>
<evidence type="ECO:0000256" key="1">
    <source>
        <dbReference type="ARBA" id="ARBA00004162"/>
    </source>
</evidence>
<keyword evidence="17" id="KW-0675">Receptor</keyword>
<dbReference type="EMBL" id="AP008216">
    <property type="protein sequence ID" value="BAH94850.1"/>
    <property type="molecule type" value="Genomic_DNA"/>
</dbReference>
<dbReference type="GO" id="GO:0004674">
    <property type="term" value="F:protein serine/threonine kinase activity"/>
    <property type="evidence" value="ECO:0007669"/>
    <property type="project" value="UniProtKB-KW"/>
</dbReference>
<dbReference type="Gene3D" id="1.10.510.10">
    <property type="entry name" value="Transferase(Phosphotransferase) domain 1"/>
    <property type="match status" value="1"/>
</dbReference>
<evidence type="ECO:0000256" key="5">
    <source>
        <dbReference type="ARBA" id="ARBA00022527"/>
    </source>
</evidence>
<feature type="binding site" evidence="21">
    <location>
        <position position="857"/>
    </location>
    <ligand>
        <name>ATP</name>
        <dbReference type="ChEBI" id="CHEBI:30616"/>
    </ligand>
</feature>
<dbReference type="FunFam" id="3.30.200.20:FF:000661">
    <property type="entry name" value="Serine-threonine protein kinase plant-type"/>
    <property type="match status" value="1"/>
</dbReference>
<dbReference type="Pfam" id="PF08263">
    <property type="entry name" value="LRRNT_2"/>
    <property type="match status" value="1"/>
</dbReference>
<dbReference type="InterPro" id="IPR011009">
    <property type="entry name" value="Kinase-like_dom_sf"/>
</dbReference>
<dbReference type="InterPro" id="IPR013210">
    <property type="entry name" value="LRR_N_plant-typ"/>
</dbReference>
<dbReference type="InterPro" id="IPR001611">
    <property type="entry name" value="Leu-rich_rpt"/>
</dbReference>
<evidence type="ECO:0000256" key="8">
    <source>
        <dbReference type="ARBA" id="ARBA00022679"/>
    </source>
</evidence>
<comment type="catalytic activity">
    <reaction evidence="19">
        <text>L-threonyl-[protein] + ATP = O-phospho-L-threonyl-[protein] + ADP + H(+)</text>
        <dbReference type="Rhea" id="RHEA:46608"/>
        <dbReference type="Rhea" id="RHEA-COMP:11060"/>
        <dbReference type="Rhea" id="RHEA-COMP:11605"/>
        <dbReference type="ChEBI" id="CHEBI:15378"/>
        <dbReference type="ChEBI" id="CHEBI:30013"/>
        <dbReference type="ChEBI" id="CHEBI:30616"/>
        <dbReference type="ChEBI" id="CHEBI:61977"/>
        <dbReference type="ChEBI" id="CHEBI:456216"/>
        <dbReference type="EC" id="2.7.11.1"/>
    </reaction>
</comment>
<comment type="similarity">
    <text evidence="2">Belongs to the protein kinase superfamily. Ser/Thr protein kinase family.</text>
</comment>
<feature type="transmembrane region" description="Helical" evidence="22">
    <location>
        <begin position="769"/>
        <end position="790"/>
    </location>
</feature>
<keyword evidence="14 21" id="KW-0067">ATP-binding</keyword>
<dbReference type="AlphaFoldDB" id="C7J7A3"/>
<dbReference type="Gene3D" id="3.30.200.20">
    <property type="entry name" value="Phosphorylase Kinase, domain 1"/>
    <property type="match status" value="1"/>
</dbReference>
<dbReference type="SUPFAM" id="SSF52047">
    <property type="entry name" value="RNI-like"/>
    <property type="match status" value="1"/>
</dbReference>
<dbReference type="Pfam" id="PF07714">
    <property type="entry name" value="PK_Tyr_Ser-Thr"/>
    <property type="match status" value="1"/>
</dbReference>
<evidence type="ECO:0000256" key="3">
    <source>
        <dbReference type="ARBA" id="ARBA00012513"/>
    </source>
</evidence>
<dbReference type="Proteomes" id="UP000000763">
    <property type="component" value="Chromosome 10"/>
</dbReference>
<protein>
    <recommendedName>
        <fullName evidence="3">non-specific serine/threonine protein kinase</fullName>
        <ecNumber evidence="3">2.7.11.1</ecNumber>
    </recommendedName>
</protein>
<name>C7J7A3_ORYSJ</name>
<keyword evidence="12 21" id="KW-0547">Nucleotide-binding</keyword>
<reference evidence="24 25" key="1">
    <citation type="journal article" date="2005" name="Nature">
        <title>The map-based sequence of the rice genome.</title>
        <authorList>
            <consortium name="International rice genome sequencing project (IRGSP)"/>
            <person name="Matsumoto T."/>
            <person name="Wu J."/>
            <person name="Kanamori H."/>
            <person name="Katayose Y."/>
            <person name="Fujisawa M."/>
            <person name="Namiki N."/>
            <person name="Mizuno H."/>
            <person name="Yamamoto K."/>
            <person name="Antonio B.A."/>
            <person name="Baba T."/>
            <person name="Sakata K."/>
            <person name="Nagamura Y."/>
            <person name="Aoki H."/>
            <person name="Arikawa K."/>
            <person name="Arita K."/>
            <person name="Bito T."/>
            <person name="Chiden Y."/>
            <person name="Fujitsuka N."/>
            <person name="Fukunaka R."/>
            <person name="Hamada M."/>
            <person name="Harada C."/>
            <person name="Hayashi A."/>
            <person name="Hijishita S."/>
            <person name="Honda M."/>
            <person name="Hosokawa S."/>
            <person name="Ichikawa Y."/>
            <person name="Idonuma A."/>
            <person name="Iijima M."/>
            <person name="Ikeda M."/>
            <person name="Ikeno M."/>
            <person name="Ito K."/>
            <person name="Ito S."/>
            <person name="Ito T."/>
            <person name="Ito Y."/>
            <person name="Ito Y."/>
            <person name="Iwabuchi A."/>
            <person name="Kamiya K."/>
            <person name="Karasawa W."/>
            <person name="Kurita K."/>
            <person name="Katagiri S."/>
            <person name="Kikuta A."/>
            <person name="Kobayashi H."/>
            <person name="Kobayashi N."/>
            <person name="Machita K."/>
            <person name="Maehara T."/>
            <person name="Masukawa M."/>
            <person name="Mizubayashi T."/>
            <person name="Mukai Y."/>
            <person name="Nagasaki H."/>
            <person name="Nagata Y."/>
            <person name="Naito S."/>
            <person name="Nakashima M."/>
            <person name="Nakama Y."/>
            <person name="Nakamichi Y."/>
            <person name="Nakamura M."/>
            <person name="Meguro A."/>
            <person name="Negishi M."/>
            <person name="Ohta I."/>
            <person name="Ohta T."/>
            <person name="Okamoto M."/>
            <person name="Ono N."/>
            <person name="Saji S."/>
            <person name="Sakaguchi M."/>
            <person name="Sakai K."/>
            <person name="Shibata M."/>
            <person name="Shimokawa T."/>
            <person name="Song J."/>
            <person name="Takazaki Y."/>
            <person name="Terasawa K."/>
            <person name="Tsugane M."/>
            <person name="Tsuji K."/>
            <person name="Ueda S."/>
            <person name="Waki K."/>
            <person name="Yamagata H."/>
            <person name="Yamamoto M."/>
            <person name="Yamamoto S."/>
            <person name="Yamane H."/>
            <person name="Yoshiki S."/>
            <person name="Yoshihara R."/>
            <person name="Yukawa K."/>
            <person name="Zhong H."/>
            <person name="Yano M."/>
            <person name="Yuan Q."/>
            <person name="Ouyang S."/>
            <person name="Liu J."/>
            <person name="Jones K.M."/>
            <person name="Gansberger K."/>
            <person name="Moffat K."/>
            <person name="Hill J."/>
            <person name="Bera J."/>
            <person name="Fadrosh D."/>
            <person name="Jin S."/>
            <person name="Johri S."/>
            <person name="Kim M."/>
            <person name="Overton L."/>
            <person name="Reardon M."/>
            <person name="Tsitrin T."/>
            <person name="Vuong H."/>
            <person name="Weaver B."/>
            <person name="Ciecko A."/>
            <person name="Tallon L."/>
            <person name="Jackson J."/>
            <person name="Pai G."/>
            <person name="Aken S.V."/>
            <person name="Utterback T."/>
            <person name="Reidmuller S."/>
            <person name="Feldblyum T."/>
            <person name="Hsiao J."/>
            <person name="Zismann V."/>
            <person name="Iobst S."/>
            <person name="de Vazeille A.R."/>
            <person name="Buell C.R."/>
            <person name="Ying K."/>
            <person name="Li Y."/>
            <person name="Lu T."/>
            <person name="Huang Y."/>
            <person name="Zhao Q."/>
            <person name="Feng Q."/>
            <person name="Zhang L."/>
            <person name="Zhu J."/>
            <person name="Weng Q."/>
            <person name="Mu J."/>
            <person name="Lu Y."/>
            <person name="Fan D."/>
            <person name="Liu Y."/>
            <person name="Guan J."/>
            <person name="Zhang Y."/>
            <person name="Yu S."/>
            <person name="Liu X."/>
            <person name="Zhang Y."/>
            <person name="Hong G."/>
            <person name="Han B."/>
            <person name="Choisne N."/>
            <person name="Demange N."/>
            <person name="Orjeda G."/>
            <person name="Samain S."/>
            <person name="Cattolico L."/>
            <person name="Pelletier E."/>
            <person name="Couloux A."/>
            <person name="Segurens B."/>
            <person name="Wincker P."/>
            <person name="D'Hont A."/>
            <person name="Scarpelli C."/>
            <person name="Weissenbach J."/>
            <person name="Salanoubat M."/>
            <person name="Quetier F."/>
            <person name="Yu Y."/>
            <person name="Kim H.R."/>
            <person name="Rambo T."/>
            <person name="Currie J."/>
            <person name="Collura K."/>
            <person name="Luo M."/>
            <person name="Yang T."/>
            <person name="Ammiraju J.S.S."/>
            <person name="Engler F."/>
            <person name="Soderlund C."/>
            <person name="Wing R.A."/>
            <person name="Palmer L.E."/>
            <person name="de la Bastide M."/>
            <person name="Spiegel L."/>
            <person name="Nascimento L."/>
            <person name="Zutavern T."/>
            <person name="O'Shaughnessy A."/>
            <person name="Dike S."/>
            <person name="Dedhia N."/>
            <person name="Preston R."/>
            <person name="Balija V."/>
            <person name="McCombie W.R."/>
            <person name="Chow T."/>
            <person name="Chen H."/>
            <person name="Chung M."/>
            <person name="Chen C."/>
            <person name="Shaw J."/>
            <person name="Wu H."/>
            <person name="Hsiao K."/>
            <person name="Chao Y."/>
            <person name="Chu M."/>
            <person name="Cheng C."/>
            <person name="Hour A."/>
            <person name="Lee P."/>
            <person name="Lin S."/>
            <person name="Lin Y."/>
            <person name="Liou J."/>
            <person name="Liu S."/>
            <person name="Hsing Y."/>
            <person name="Raghuvanshi S."/>
            <person name="Mohanty A."/>
            <person name="Bharti A.K."/>
            <person name="Gaur A."/>
            <person name="Gupta V."/>
            <person name="Kumar D."/>
            <person name="Ravi V."/>
            <person name="Vij S."/>
            <person name="Kapur A."/>
            <person name="Khurana P."/>
            <person name="Khurana P."/>
            <person name="Khurana J.P."/>
            <person name="Tyagi A.K."/>
            <person name="Gaikwad K."/>
            <person name="Singh A."/>
            <person name="Dalal V."/>
            <person name="Srivastava S."/>
            <person name="Dixit A."/>
            <person name="Pal A.K."/>
            <person name="Ghazi I.A."/>
            <person name="Yadav M."/>
            <person name="Pandit A."/>
            <person name="Bhargava A."/>
            <person name="Sureshbabu K."/>
            <person name="Batra K."/>
            <person name="Sharma T.R."/>
            <person name="Mohapatra T."/>
            <person name="Singh N.K."/>
            <person name="Messing J."/>
            <person name="Nelson A.B."/>
            <person name="Fuks G."/>
            <person name="Kavchok S."/>
            <person name="Keizer G."/>
            <person name="Linton E."/>
            <person name="Llaca V."/>
            <person name="Song R."/>
            <person name="Tanyolac B."/>
            <person name="Young S."/>
            <person name="Ho-Il K."/>
            <person name="Hahn J.H."/>
            <person name="Sangsakoo G."/>
            <person name="Vanavichit A."/>
            <person name="de Mattos Luiz.A.T."/>
            <person name="Zimmer P.D."/>
            <person name="Malone G."/>
            <person name="Dellagostin O."/>
            <person name="de Oliveira A.C."/>
            <person name="Bevan M."/>
            <person name="Bancroft I."/>
            <person name="Minx P."/>
            <person name="Cordum H."/>
            <person name="Wilson R."/>
            <person name="Cheng Z."/>
            <person name="Jin W."/>
            <person name="Jiang J."/>
            <person name="Leong S.A."/>
            <person name="Iwama H."/>
            <person name="Gojobori T."/>
            <person name="Itoh T."/>
            <person name="Niimura Y."/>
            <person name="Fujii Y."/>
            <person name="Habara T."/>
            <person name="Sakai H."/>
            <person name="Sato Y."/>
            <person name="Wilson G."/>
            <person name="Kumar K."/>
            <person name="McCouch S."/>
            <person name="Juretic N."/>
            <person name="Hoen D."/>
            <person name="Wright S."/>
            <person name="Bruskiewich R."/>
            <person name="Bureau T."/>
            <person name="Miyao A."/>
            <person name="Hirochika H."/>
            <person name="Nishikawa T."/>
            <person name="Kadowaki K."/>
            <person name="Sugiura M."/>
            <person name="Burr B."/>
            <person name="Sasaki T."/>
        </authorList>
    </citation>
    <scope>NUCLEOTIDE SEQUENCE [LARGE SCALE GENOMIC DNA]</scope>
    <source>
        <strain evidence="25">cv. Nipponbare</strain>
    </source>
</reference>
<dbReference type="InterPro" id="IPR055414">
    <property type="entry name" value="LRR_R13L4/SHOC2-like"/>
</dbReference>
<dbReference type="GO" id="GO:0005524">
    <property type="term" value="F:ATP binding"/>
    <property type="evidence" value="ECO:0007669"/>
    <property type="project" value="UniProtKB-UniRule"/>
</dbReference>
<evidence type="ECO:0000256" key="13">
    <source>
        <dbReference type="ARBA" id="ARBA00022777"/>
    </source>
</evidence>
<dbReference type="GO" id="GO:0005886">
    <property type="term" value="C:plasma membrane"/>
    <property type="evidence" value="ECO:0007669"/>
    <property type="project" value="UniProtKB-SubCell"/>
</dbReference>
<keyword evidence="16 22" id="KW-0472">Membrane</keyword>
<dbReference type="KEGG" id="dosa:Os10g0374666"/>
<keyword evidence="11" id="KW-0677">Repeat</keyword>
<keyword evidence="18" id="KW-0325">Glycoprotein</keyword>
<dbReference type="Gene3D" id="3.80.10.10">
    <property type="entry name" value="Ribonuclease Inhibitor"/>
    <property type="match status" value="4"/>
</dbReference>
<dbReference type="PROSITE" id="PS00108">
    <property type="entry name" value="PROTEIN_KINASE_ST"/>
    <property type="match status" value="1"/>
</dbReference>
<evidence type="ECO:0000256" key="21">
    <source>
        <dbReference type="PROSITE-ProRule" id="PRU10141"/>
    </source>
</evidence>
<dbReference type="InterPro" id="IPR008271">
    <property type="entry name" value="Ser/Thr_kinase_AS"/>
</dbReference>
<gene>
    <name evidence="24" type="ordered locus">Os10g0374666</name>
</gene>